<name>A0A8J7VWQ2_9FIRM</name>
<dbReference type="PANTHER" id="PTHR30461:SF23">
    <property type="entry name" value="DNA RECOMBINASE-RELATED"/>
    <property type="match status" value="1"/>
</dbReference>
<evidence type="ECO:0000256" key="1">
    <source>
        <dbReference type="SAM" id="Coils"/>
    </source>
</evidence>
<evidence type="ECO:0000259" key="2">
    <source>
        <dbReference type="PROSITE" id="PS51736"/>
    </source>
</evidence>
<dbReference type="GO" id="GO:0000150">
    <property type="term" value="F:DNA strand exchange activity"/>
    <property type="evidence" value="ECO:0007669"/>
    <property type="project" value="InterPro"/>
</dbReference>
<dbReference type="PANTHER" id="PTHR30461">
    <property type="entry name" value="DNA-INVERTASE FROM LAMBDOID PROPHAGE"/>
    <property type="match status" value="1"/>
</dbReference>
<dbReference type="RefSeq" id="WP_227016577.1">
    <property type="nucleotide sequence ID" value="NZ_JAGSND010000001.1"/>
</dbReference>
<dbReference type="Pfam" id="PF13408">
    <property type="entry name" value="Zn_ribbon_recom"/>
    <property type="match status" value="1"/>
</dbReference>
<dbReference type="Proteomes" id="UP000675664">
    <property type="component" value="Unassembled WGS sequence"/>
</dbReference>
<dbReference type="Pfam" id="PF07508">
    <property type="entry name" value="Recombinase"/>
    <property type="match status" value="1"/>
</dbReference>
<sequence>MAKKQVKIITKIEPVSTAKKLEVPQAKRVCAYCRVSTGSTEQNSSFESQVEYYTRLIDNKDGWICVGIYADQARSGTKTSGRDDFKQMLHDCRLGKIDLIITKSVTRFARNTVDSIKAIRKLKSWGVEVYFEKERVSSLSEKSEQLLTILSSIAQGESENISTNSRWANTYRFQNGTFTIGSPAYGYVNNENGELVIQKEEAAIVRRIFDEYLGGKGSYAIAKKLRKEGLPTIRDSKGWQDSVIKGILQNPVYEGDLLYQKTYTTEGVPFIKKHNHGELPQYLITDNHESIISREEAEAVRQLYEYRRKKQCVDDLSVYQSRYAFSSRIVCGECGSTFRRQKIYIGKPYEKIQWCCHQHIEDISKCGQKSIREDIIKQAFVTMWNRLSSNYQEILIPLLTALKAVPDAPEQEREFQELENKIQELKKQSYMLQKVLSDGDIGSAVFIGERNRIDTALDAAYRRLQLLKEQKLYEQEIGQTEYLIAVRKNRPSIIEEFDEECFGMIIDKVVAYPDRRLVFRLKNGLELSECYGKEM</sequence>
<dbReference type="Gene3D" id="3.90.1750.20">
    <property type="entry name" value="Putative Large Serine Recombinase, Chain B, Domain 2"/>
    <property type="match status" value="1"/>
</dbReference>
<dbReference type="InterPro" id="IPR011109">
    <property type="entry name" value="DNA_bind_recombinase_dom"/>
</dbReference>
<dbReference type="PROSITE" id="PS51736">
    <property type="entry name" value="RECOMBINASES_3"/>
    <property type="match status" value="1"/>
</dbReference>
<dbReference type="SMART" id="SM00857">
    <property type="entry name" value="Resolvase"/>
    <property type="match status" value="1"/>
</dbReference>
<reference evidence="4" key="2">
    <citation type="submission" date="2021-04" db="EMBL/GenBank/DDBJ databases">
        <authorList>
            <person name="Liu J."/>
        </authorList>
    </citation>
    <scope>NUCLEOTIDE SEQUENCE</scope>
    <source>
        <strain evidence="4">BAD-6</strain>
    </source>
</reference>
<dbReference type="InterPro" id="IPR025827">
    <property type="entry name" value="Zn_ribbon_recom_dom"/>
</dbReference>
<evidence type="ECO:0000313" key="5">
    <source>
        <dbReference type="Proteomes" id="UP000675664"/>
    </source>
</evidence>
<dbReference type="InterPro" id="IPR038109">
    <property type="entry name" value="DNA_bind_recomb_sf"/>
</dbReference>
<feature type="domain" description="Recombinase" evidence="3">
    <location>
        <begin position="184"/>
        <end position="310"/>
    </location>
</feature>
<dbReference type="InterPro" id="IPR006119">
    <property type="entry name" value="Resolv_N"/>
</dbReference>
<organism evidence="4 5">
    <name type="scientific">Sinanaerobacter chloroacetimidivorans</name>
    <dbReference type="NCBI Taxonomy" id="2818044"/>
    <lineage>
        <taxon>Bacteria</taxon>
        <taxon>Bacillati</taxon>
        <taxon>Bacillota</taxon>
        <taxon>Clostridia</taxon>
        <taxon>Peptostreptococcales</taxon>
        <taxon>Anaerovoracaceae</taxon>
        <taxon>Sinanaerobacter</taxon>
    </lineage>
</organism>
<protein>
    <submittedName>
        <fullName evidence="4">Recombinase family protein</fullName>
    </submittedName>
</protein>
<reference evidence="4" key="1">
    <citation type="submission" date="2021-04" db="EMBL/GenBank/DDBJ databases">
        <title>Sinoanaerobacter chloroacetimidivorans sp. nov., an obligate anaerobic bacterium isolated from anaerobic sludge.</title>
        <authorList>
            <person name="Bao Y."/>
        </authorList>
    </citation>
    <scope>NUCLEOTIDE SEQUENCE</scope>
    <source>
        <strain evidence="4">BAD-6</strain>
    </source>
</reference>
<feature type="domain" description="Resolvase/invertase-type recombinase catalytic" evidence="2">
    <location>
        <begin position="28"/>
        <end position="176"/>
    </location>
</feature>
<dbReference type="InterPro" id="IPR036162">
    <property type="entry name" value="Resolvase-like_N_sf"/>
</dbReference>
<dbReference type="Gene3D" id="3.40.50.1390">
    <property type="entry name" value="Resolvase, N-terminal catalytic domain"/>
    <property type="match status" value="1"/>
</dbReference>
<dbReference type="CDD" id="cd00338">
    <property type="entry name" value="Ser_Recombinase"/>
    <property type="match status" value="1"/>
</dbReference>
<dbReference type="GO" id="GO:0003677">
    <property type="term" value="F:DNA binding"/>
    <property type="evidence" value="ECO:0007669"/>
    <property type="project" value="InterPro"/>
</dbReference>
<dbReference type="Pfam" id="PF00239">
    <property type="entry name" value="Resolvase"/>
    <property type="match status" value="1"/>
</dbReference>
<proteinExistence type="predicted"/>
<dbReference type="EMBL" id="JAGSND010000001">
    <property type="protein sequence ID" value="MBR0596447.1"/>
    <property type="molecule type" value="Genomic_DNA"/>
</dbReference>
<dbReference type="AlphaFoldDB" id="A0A8J7VWQ2"/>
<evidence type="ECO:0000313" key="4">
    <source>
        <dbReference type="EMBL" id="MBR0596447.1"/>
    </source>
</evidence>
<keyword evidence="5" id="KW-1185">Reference proteome</keyword>
<dbReference type="InterPro" id="IPR050639">
    <property type="entry name" value="SSR_resolvase"/>
</dbReference>
<dbReference type="PROSITE" id="PS51737">
    <property type="entry name" value="RECOMBINASE_DNA_BIND"/>
    <property type="match status" value="1"/>
</dbReference>
<keyword evidence="1" id="KW-0175">Coiled coil</keyword>
<dbReference type="SUPFAM" id="SSF53041">
    <property type="entry name" value="Resolvase-like"/>
    <property type="match status" value="1"/>
</dbReference>
<comment type="caution">
    <text evidence="4">The sequence shown here is derived from an EMBL/GenBank/DDBJ whole genome shotgun (WGS) entry which is preliminary data.</text>
</comment>
<accession>A0A8J7VWQ2</accession>
<evidence type="ECO:0000259" key="3">
    <source>
        <dbReference type="PROSITE" id="PS51737"/>
    </source>
</evidence>
<gene>
    <name evidence="4" type="ORF">KCX82_01030</name>
</gene>
<feature type="coiled-coil region" evidence="1">
    <location>
        <begin position="408"/>
        <end position="435"/>
    </location>
</feature>